<keyword evidence="11" id="KW-1185">Reference proteome</keyword>
<feature type="transmembrane region" description="Helical" evidence="8">
    <location>
        <begin position="559"/>
        <end position="582"/>
    </location>
</feature>
<dbReference type="Proteomes" id="UP000033140">
    <property type="component" value="Unassembled WGS sequence"/>
</dbReference>
<feature type="transmembrane region" description="Helical" evidence="8">
    <location>
        <begin position="303"/>
        <end position="323"/>
    </location>
</feature>
<evidence type="ECO:0000256" key="7">
    <source>
        <dbReference type="SAM" id="MobiDB-lite"/>
    </source>
</evidence>
<reference evidence="10 11" key="1">
    <citation type="journal article" date="2011" name="J. Gen. Appl. Microbiol.">
        <title>Draft genome sequencing of the enigmatic yeast Saitoella complicata.</title>
        <authorList>
            <person name="Nishida H."/>
            <person name="Hamamoto M."/>
            <person name="Sugiyama J."/>
        </authorList>
    </citation>
    <scope>NUCLEOTIDE SEQUENCE [LARGE SCALE GENOMIC DNA]</scope>
    <source>
        <strain evidence="10 11">NRRL Y-17804</strain>
    </source>
</reference>
<accession>A0A0E9NAN1</accession>
<evidence type="ECO:0000256" key="5">
    <source>
        <dbReference type="ARBA" id="ARBA00022989"/>
    </source>
</evidence>
<feature type="region of interest" description="Disordered" evidence="7">
    <location>
        <begin position="82"/>
        <end position="115"/>
    </location>
</feature>
<feature type="transmembrane region" description="Helical" evidence="8">
    <location>
        <begin position="274"/>
        <end position="296"/>
    </location>
</feature>
<feature type="compositionally biased region" description="Polar residues" evidence="7">
    <location>
        <begin position="686"/>
        <end position="699"/>
    </location>
</feature>
<dbReference type="GO" id="GO:0005351">
    <property type="term" value="F:carbohydrate:proton symporter activity"/>
    <property type="evidence" value="ECO:0007669"/>
    <property type="project" value="TreeGrafter"/>
</dbReference>
<keyword evidence="4 8" id="KW-0812">Transmembrane</keyword>
<dbReference type="InterPro" id="IPR003663">
    <property type="entry name" value="Sugar/inositol_transpt"/>
</dbReference>
<evidence type="ECO:0000256" key="3">
    <source>
        <dbReference type="ARBA" id="ARBA00022448"/>
    </source>
</evidence>
<feature type="transmembrane region" description="Helical" evidence="8">
    <location>
        <begin position="594"/>
        <end position="612"/>
    </location>
</feature>
<dbReference type="SUPFAM" id="SSF103473">
    <property type="entry name" value="MFS general substrate transporter"/>
    <property type="match status" value="1"/>
</dbReference>
<feature type="domain" description="Major facilitator superfamily (MFS) profile" evidence="9">
    <location>
        <begin position="171"/>
        <end position="616"/>
    </location>
</feature>
<dbReference type="InterPro" id="IPR005828">
    <property type="entry name" value="MFS_sugar_transport-like"/>
</dbReference>
<evidence type="ECO:0000256" key="6">
    <source>
        <dbReference type="ARBA" id="ARBA00023136"/>
    </source>
</evidence>
<comment type="subcellular location">
    <subcellularLocation>
        <location evidence="1">Membrane</location>
        <topology evidence="1">Multi-pass membrane protein</topology>
    </subcellularLocation>
</comment>
<dbReference type="PANTHER" id="PTHR48022:SF77">
    <property type="entry name" value="MAJOR FACILITATOR SUPERFAMILY (MFS) PROFILE DOMAIN-CONTAINING PROTEIN"/>
    <property type="match status" value="1"/>
</dbReference>
<feature type="transmembrane region" description="Helical" evidence="8">
    <location>
        <begin position="462"/>
        <end position="484"/>
    </location>
</feature>
<keyword evidence="5 8" id="KW-1133">Transmembrane helix</keyword>
<feature type="transmembrane region" description="Helical" evidence="8">
    <location>
        <begin position="250"/>
        <end position="268"/>
    </location>
</feature>
<dbReference type="Gene3D" id="1.20.1250.20">
    <property type="entry name" value="MFS general substrate transporter like domains"/>
    <property type="match status" value="1"/>
</dbReference>
<dbReference type="NCBIfam" id="TIGR00879">
    <property type="entry name" value="SP"/>
    <property type="match status" value="1"/>
</dbReference>
<dbReference type="FunFam" id="1.20.1250.20:FF:000078">
    <property type="entry name" value="MFS maltose transporter, putative"/>
    <property type="match status" value="1"/>
</dbReference>
<dbReference type="InterPro" id="IPR020846">
    <property type="entry name" value="MFS_dom"/>
</dbReference>
<keyword evidence="3" id="KW-0813">Transport</keyword>
<feature type="transmembrane region" description="Helical" evidence="8">
    <location>
        <begin position="217"/>
        <end position="238"/>
    </location>
</feature>
<evidence type="ECO:0000256" key="1">
    <source>
        <dbReference type="ARBA" id="ARBA00004141"/>
    </source>
</evidence>
<name>A0A0E9NAN1_SAICN</name>
<dbReference type="AlphaFoldDB" id="A0A0E9NAN1"/>
<feature type="transmembrane region" description="Helical" evidence="8">
    <location>
        <begin position="343"/>
        <end position="360"/>
    </location>
</feature>
<dbReference type="InterPro" id="IPR005829">
    <property type="entry name" value="Sugar_transporter_CS"/>
</dbReference>
<dbReference type="InterPro" id="IPR050360">
    <property type="entry name" value="MFS_Sugar_Transporters"/>
</dbReference>
<sequence length="710" mass="77224">MLPAVFAFFNVASASETLDAHARASPGISSHPEDYCNATARVPRPKMFRGRRCDFKEGDRVVFDPLDQADLLSEYQLNSINMSKRHTRQDRTPRLQASYGTLPPHHLAPTSSPTRYQTSCTPPMQVLAINGEAQDAPTSFSVGLVEWGSVGEAHKFVVFMALPKHFYALLFCGFAVLGAVLYGYDGTYFTGVVAMNPFIVKFGERAPDTTLGYKFDGLHLAIPASFVMLGEAAGSFLAGPIGEKTGRRGAMIAAAIGVIAGTIIQLAAPSWAVIVVGRVVLGLGIGAVSNCVPLYLSEISPTALRGVVVGSWQFFLAIGQVVGACVCQGTQGIASKASYEIPIGLNLFIPTVMLAGVFFIPETPRWLIRHGKVEGARKSLIRINKEDKTFVPEPQLKLMVDDHEAEMRGGQTGSWGELLSDPIERRKFFCAVGILVAQQITGVQFIFSYATVFVRDIGLGSAFLITIIIDICEVLGVVISFFLIPRYGRRPLLLTTGIAMVVSLLIVGGVGTPSNRSTGENTCIVVFIMIYVLLFNLAFGPLAWVLSTELATGRNRNRITAVATFCFWIVAFVVTFTLPYLFDADKAGLGPMVGYVYAGGCTISVVFVYFMIGETKGRSLEEINEMYMNRVAVKDWIRYETTLQKEHAAGFNTNMGASNLSSETELDVFVDRPKNEEAVEGAYGLGSQTSLPRTSNGHGNQYKPEVEHRE</sequence>
<dbReference type="PROSITE" id="PS00217">
    <property type="entry name" value="SUGAR_TRANSPORT_2"/>
    <property type="match status" value="1"/>
</dbReference>
<feature type="transmembrane region" description="Helical" evidence="8">
    <location>
        <begin position="524"/>
        <end position="547"/>
    </location>
</feature>
<evidence type="ECO:0000256" key="4">
    <source>
        <dbReference type="ARBA" id="ARBA00022692"/>
    </source>
</evidence>
<evidence type="ECO:0000313" key="10">
    <source>
        <dbReference type="EMBL" id="GAO46927.1"/>
    </source>
</evidence>
<protein>
    <recommendedName>
        <fullName evidence="9">Major facilitator superfamily (MFS) profile domain-containing protein</fullName>
    </recommendedName>
</protein>
<dbReference type="EMBL" id="BACD03000006">
    <property type="protein sequence ID" value="GAO46927.1"/>
    <property type="molecule type" value="Genomic_DNA"/>
</dbReference>
<dbReference type="GO" id="GO:0005886">
    <property type="term" value="C:plasma membrane"/>
    <property type="evidence" value="ECO:0007669"/>
    <property type="project" value="UniProtKB-ARBA"/>
</dbReference>
<dbReference type="InterPro" id="IPR036259">
    <property type="entry name" value="MFS_trans_sf"/>
</dbReference>
<dbReference type="PRINTS" id="PR00171">
    <property type="entry name" value="SUGRTRNSPORT"/>
</dbReference>
<dbReference type="STRING" id="698492.A0A0E9NAN1"/>
<evidence type="ECO:0000256" key="8">
    <source>
        <dbReference type="SAM" id="Phobius"/>
    </source>
</evidence>
<feature type="transmembrane region" description="Helical" evidence="8">
    <location>
        <begin position="166"/>
        <end position="184"/>
    </location>
</feature>
<feature type="transmembrane region" description="Helical" evidence="8">
    <location>
        <begin position="491"/>
        <end position="512"/>
    </location>
</feature>
<feature type="transmembrane region" description="Helical" evidence="8">
    <location>
        <begin position="428"/>
        <end position="450"/>
    </location>
</feature>
<reference evidence="10 11" key="3">
    <citation type="journal article" date="2015" name="Genome Announc.">
        <title>Draft Genome Sequence of the Archiascomycetous Yeast Saitoella complicata.</title>
        <authorList>
            <person name="Yamauchi K."/>
            <person name="Kondo S."/>
            <person name="Hamamoto M."/>
            <person name="Takahashi Y."/>
            <person name="Ogura Y."/>
            <person name="Hayashi T."/>
            <person name="Nishida H."/>
        </authorList>
    </citation>
    <scope>NUCLEOTIDE SEQUENCE [LARGE SCALE GENOMIC DNA]</scope>
    <source>
        <strain evidence="10 11">NRRL Y-17804</strain>
    </source>
</reference>
<feature type="region of interest" description="Disordered" evidence="7">
    <location>
        <begin position="685"/>
        <end position="710"/>
    </location>
</feature>
<dbReference type="OMA" id="WIRYETT"/>
<proteinExistence type="inferred from homology"/>
<organism evidence="10 11">
    <name type="scientific">Saitoella complicata (strain BCRC 22490 / CBS 7301 / JCM 7358 / NBRC 10748 / NRRL Y-17804)</name>
    <dbReference type="NCBI Taxonomy" id="698492"/>
    <lineage>
        <taxon>Eukaryota</taxon>
        <taxon>Fungi</taxon>
        <taxon>Dikarya</taxon>
        <taxon>Ascomycota</taxon>
        <taxon>Taphrinomycotina</taxon>
        <taxon>Taphrinomycotina incertae sedis</taxon>
        <taxon>Saitoella</taxon>
    </lineage>
</organism>
<reference evidence="10 11" key="2">
    <citation type="journal article" date="2014" name="J. Gen. Appl. Microbiol.">
        <title>The early diverging ascomycetous budding yeast Saitoella complicata has three histone deacetylases belonging to the Clr6, Hos2, and Rpd3 lineages.</title>
        <authorList>
            <person name="Nishida H."/>
            <person name="Matsumoto T."/>
            <person name="Kondo S."/>
            <person name="Hamamoto M."/>
            <person name="Yoshikawa H."/>
        </authorList>
    </citation>
    <scope>NUCLEOTIDE SEQUENCE [LARGE SCALE GENOMIC DNA]</scope>
    <source>
        <strain evidence="10 11">NRRL Y-17804</strain>
    </source>
</reference>
<dbReference type="Pfam" id="PF00083">
    <property type="entry name" value="Sugar_tr"/>
    <property type="match status" value="1"/>
</dbReference>
<comment type="similarity">
    <text evidence="2">Belongs to the major facilitator superfamily. Sugar transporter (TC 2.A.1.1) family.</text>
</comment>
<dbReference type="PANTHER" id="PTHR48022">
    <property type="entry name" value="PLASTIDIC GLUCOSE TRANSPORTER 4"/>
    <property type="match status" value="1"/>
</dbReference>
<dbReference type="PROSITE" id="PS50850">
    <property type="entry name" value="MFS"/>
    <property type="match status" value="1"/>
</dbReference>
<keyword evidence="6 8" id="KW-0472">Membrane</keyword>
<gene>
    <name evidence="10" type="ORF">G7K_1145-t1</name>
</gene>
<evidence type="ECO:0000313" key="11">
    <source>
        <dbReference type="Proteomes" id="UP000033140"/>
    </source>
</evidence>
<evidence type="ECO:0000256" key="2">
    <source>
        <dbReference type="ARBA" id="ARBA00010992"/>
    </source>
</evidence>
<comment type="caution">
    <text evidence="10">The sequence shown here is derived from an EMBL/GenBank/DDBJ whole genome shotgun (WGS) entry which is preliminary data.</text>
</comment>
<evidence type="ECO:0000259" key="9">
    <source>
        <dbReference type="PROSITE" id="PS50850"/>
    </source>
</evidence>